<dbReference type="InterPro" id="IPR002110">
    <property type="entry name" value="Ankyrin_rpt"/>
</dbReference>
<dbReference type="InterPro" id="IPR036770">
    <property type="entry name" value="Ankyrin_rpt-contain_sf"/>
</dbReference>
<feature type="repeat" description="ANK" evidence="3">
    <location>
        <begin position="183"/>
        <end position="215"/>
    </location>
</feature>
<organism evidence="5 6">
    <name type="scientific">Candidatus Akkermansia intestinigallinarum</name>
    <dbReference type="NCBI Taxonomy" id="2838431"/>
    <lineage>
        <taxon>Bacteria</taxon>
        <taxon>Pseudomonadati</taxon>
        <taxon>Verrucomicrobiota</taxon>
        <taxon>Verrucomicrobiia</taxon>
        <taxon>Verrucomicrobiales</taxon>
        <taxon>Akkermansiaceae</taxon>
        <taxon>Akkermansia</taxon>
    </lineage>
</organism>
<name>A0A9D1VA68_9BACT</name>
<sequence length="244" mass="27158">MIKPLWRKIRLILPSCVPPALAACLFLTAACGNSAEQDTKAACSSSDEYILVPIEVMNWHKDLESVAEEFHTTVEQILRDSHIEGPLRRGQVLRIRMPYTPERHTEVRADIDYICPFTGRTALVSAILNGEEKLALELIERGANVSLTKEQPALCCAARYGMLEIVKKLLEKGADPNTSWYLPGFTALHEAAYMGQTEVIKLLLESGADKRIRTRDINVEAELDATPYDLAVMNGHTKAAELLK</sequence>
<dbReference type="PROSITE" id="PS51257">
    <property type="entry name" value="PROKAR_LIPOPROTEIN"/>
    <property type="match status" value="1"/>
</dbReference>
<feature type="signal peptide" evidence="4">
    <location>
        <begin position="1"/>
        <end position="22"/>
    </location>
</feature>
<dbReference type="PROSITE" id="PS50297">
    <property type="entry name" value="ANK_REP_REGION"/>
    <property type="match status" value="2"/>
</dbReference>
<dbReference type="Pfam" id="PF12796">
    <property type="entry name" value="Ank_2"/>
    <property type="match status" value="1"/>
</dbReference>
<dbReference type="SUPFAM" id="SSF48403">
    <property type="entry name" value="Ankyrin repeat"/>
    <property type="match status" value="1"/>
</dbReference>
<evidence type="ECO:0000313" key="5">
    <source>
        <dbReference type="EMBL" id="HIX19376.1"/>
    </source>
</evidence>
<comment type="caution">
    <text evidence="5">The sequence shown here is derived from an EMBL/GenBank/DDBJ whole genome shotgun (WGS) entry which is preliminary data.</text>
</comment>
<dbReference type="AlphaFoldDB" id="A0A9D1VA68"/>
<dbReference type="PROSITE" id="PS50088">
    <property type="entry name" value="ANK_REPEAT"/>
    <property type="match status" value="2"/>
</dbReference>
<evidence type="ECO:0000256" key="4">
    <source>
        <dbReference type="SAM" id="SignalP"/>
    </source>
</evidence>
<reference evidence="5" key="2">
    <citation type="submission" date="2021-04" db="EMBL/GenBank/DDBJ databases">
        <authorList>
            <person name="Gilroy R."/>
        </authorList>
    </citation>
    <scope>NUCLEOTIDE SEQUENCE</scope>
    <source>
        <strain evidence="5">14975</strain>
    </source>
</reference>
<evidence type="ECO:0000256" key="3">
    <source>
        <dbReference type="PROSITE-ProRule" id="PRU00023"/>
    </source>
</evidence>
<gene>
    <name evidence="5" type="ORF">H9862_02085</name>
</gene>
<dbReference type="SMART" id="SM00248">
    <property type="entry name" value="ANK"/>
    <property type="match status" value="3"/>
</dbReference>
<reference evidence="5" key="1">
    <citation type="journal article" date="2021" name="PeerJ">
        <title>Extensive microbial diversity within the chicken gut microbiome revealed by metagenomics and culture.</title>
        <authorList>
            <person name="Gilroy R."/>
            <person name="Ravi A."/>
            <person name="Getino M."/>
            <person name="Pursley I."/>
            <person name="Horton D.L."/>
            <person name="Alikhan N.F."/>
            <person name="Baker D."/>
            <person name="Gharbi K."/>
            <person name="Hall N."/>
            <person name="Watson M."/>
            <person name="Adriaenssens E.M."/>
            <person name="Foster-Nyarko E."/>
            <person name="Jarju S."/>
            <person name="Secka A."/>
            <person name="Antonio M."/>
            <person name="Oren A."/>
            <person name="Chaudhuri R.R."/>
            <person name="La Ragione R."/>
            <person name="Hildebrand F."/>
            <person name="Pallen M.J."/>
        </authorList>
    </citation>
    <scope>NUCLEOTIDE SEQUENCE</scope>
    <source>
        <strain evidence="5">14975</strain>
    </source>
</reference>
<protein>
    <submittedName>
        <fullName evidence="5">Ankyrin repeat domain-containing protein</fullName>
    </submittedName>
</protein>
<dbReference type="PANTHER" id="PTHR24126">
    <property type="entry name" value="ANKYRIN REPEAT, PH AND SEC7 DOMAIN CONTAINING PROTEIN SECG-RELATED"/>
    <property type="match status" value="1"/>
</dbReference>
<dbReference type="Proteomes" id="UP000823964">
    <property type="component" value="Unassembled WGS sequence"/>
</dbReference>
<keyword evidence="4" id="KW-0732">Signal</keyword>
<dbReference type="EMBL" id="DXFQ01000034">
    <property type="protein sequence ID" value="HIX19376.1"/>
    <property type="molecule type" value="Genomic_DNA"/>
</dbReference>
<proteinExistence type="predicted"/>
<accession>A0A9D1VA68</accession>
<keyword evidence="1" id="KW-0677">Repeat</keyword>
<evidence type="ECO:0000313" key="6">
    <source>
        <dbReference type="Proteomes" id="UP000823964"/>
    </source>
</evidence>
<feature type="chain" id="PRO_5039195658" evidence="4">
    <location>
        <begin position="23"/>
        <end position="244"/>
    </location>
</feature>
<dbReference type="PANTHER" id="PTHR24126:SF14">
    <property type="entry name" value="ANK_REP_REGION DOMAIN-CONTAINING PROTEIN"/>
    <property type="match status" value="1"/>
</dbReference>
<feature type="repeat" description="ANK" evidence="3">
    <location>
        <begin position="118"/>
        <end position="150"/>
    </location>
</feature>
<evidence type="ECO:0000256" key="2">
    <source>
        <dbReference type="ARBA" id="ARBA00023043"/>
    </source>
</evidence>
<keyword evidence="2 3" id="KW-0040">ANK repeat</keyword>
<dbReference type="Gene3D" id="1.25.40.20">
    <property type="entry name" value="Ankyrin repeat-containing domain"/>
    <property type="match status" value="1"/>
</dbReference>
<evidence type="ECO:0000256" key="1">
    <source>
        <dbReference type="ARBA" id="ARBA00022737"/>
    </source>
</evidence>